<evidence type="ECO:0000313" key="14">
    <source>
        <dbReference type="Proteomes" id="UP000092555"/>
    </source>
</evidence>
<dbReference type="EMBL" id="LXTC01000004">
    <property type="protein sequence ID" value="OBA20774.1"/>
    <property type="molecule type" value="Genomic_DNA"/>
</dbReference>
<keyword evidence="5 8" id="KW-0378">Hydrolase</keyword>
<evidence type="ECO:0000256" key="4">
    <source>
        <dbReference type="ARBA" id="ARBA00022723"/>
    </source>
</evidence>
<dbReference type="PIRSF" id="PIRSF038994">
    <property type="entry name" value="NagA"/>
    <property type="match status" value="1"/>
</dbReference>
<evidence type="ECO:0000256" key="5">
    <source>
        <dbReference type="ARBA" id="ARBA00022801"/>
    </source>
</evidence>
<feature type="binding site" evidence="10">
    <location>
        <position position="237"/>
    </location>
    <ligand>
        <name>substrate</name>
    </ligand>
</feature>
<name>A0A1A0H9H4_9ASCO</name>
<gene>
    <name evidence="13" type="ORF">METBIDRAFT_32723</name>
</gene>
<feature type="binding site" evidence="10">
    <location>
        <begin position="229"/>
        <end position="230"/>
    </location>
    <ligand>
        <name>substrate</name>
    </ligand>
</feature>
<feature type="binding site" evidence="11">
    <location>
        <position position="226"/>
    </location>
    <ligand>
        <name>Zn(2+)</name>
        <dbReference type="ChEBI" id="CHEBI:29105"/>
    </ligand>
</feature>
<dbReference type="InterPro" id="IPR011059">
    <property type="entry name" value="Metal-dep_hydrolase_composite"/>
</dbReference>
<evidence type="ECO:0000259" key="12">
    <source>
        <dbReference type="Pfam" id="PF01979"/>
    </source>
</evidence>
<dbReference type="GO" id="GO:0046872">
    <property type="term" value="F:metal ion binding"/>
    <property type="evidence" value="ECO:0007669"/>
    <property type="project" value="UniProtKB-KW"/>
</dbReference>
<dbReference type="EC" id="3.5.1.25" evidence="2 8"/>
<feature type="active site" description="Proton donor/acceptor" evidence="9">
    <location>
        <position position="287"/>
    </location>
</feature>
<dbReference type="InterPro" id="IPR003764">
    <property type="entry name" value="GlcNAc_6-P_deAcase"/>
</dbReference>
<protein>
    <recommendedName>
        <fullName evidence="3 8">N-acetylglucosamine-6-phosphate deacetylase</fullName>
        <ecNumber evidence="2 8">3.5.1.25</ecNumber>
    </recommendedName>
</protein>
<dbReference type="OrthoDB" id="10264777at2759"/>
<dbReference type="AlphaFoldDB" id="A0A1A0H9H4"/>
<dbReference type="Pfam" id="PF01979">
    <property type="entry name" value="Amidohydro_1"/>
    <property type="match status" value="1"/>
</dbReference>
<dbReference type="InterPro" id="IPR006680">
    <property type="entry name" value="Amidohydro-rel"/>
</dbReference>
<dbReference type="Proteomes" id="UP000092555">
    <property type="component" value="Unassembled WGS sequence"/>
</dbReference>
<feature type="binding site" evidence="11">
    <location>
        <position position="136"/>
    </location>
    <ligand>
        <name>Zn(2+)</name>
        <dbReference type="ChEBI" id="CHEBI:29105"/>
    </ligand>
</feature>
<dbReference type="RefSeq" id="XP_018711296.1">
    <property type="nucleotide sequence ID" value="XM_018856118.1"/>
</dbReference>
<dbReference type="Gene3D" id="3.20.20.140">
    <property type="entry name" value="Metal-dependent hydrolases"/>
    <property type="match status" value="1"/>
</dbReference>
<evidence type="ECO:0000313" key="13">
    <source>
        <dbReference type="EMBL" id="OBA20774.1"/>
    </source>
</evidence>
<feature type="binding site" evidence="10">
    <location>
        <begin position="321"/>
        <end position="323"/>
    </location>
    <ligand>
        <name>substrate</name>
    </ligand>
</feature>
<reference evidence="13 14" key="1">
    <citation type="submission" date="2016-05" db="EMBL/GenBank/DDBJ databases">
        <title>Comparative genomics of biotechnologically important yeasts.</title>
        <authorList>
            <consortium name="DOE Joint Genome Institute"/>
            <person name="Riley R."/>
            <person name="Haridas S."/>
            <person name="Wolfe K.H."/>
            <person name="Lopes M.R."/>
            <person name="Hittinger C.T."/>
            <person name="Goker M."/>
            <person name="Salamov A."/>
            <person name="Wisecaver J."/>
            <person name="Long T.M."/>
            <person name="Aerts A.L."/>
            <person name="Barry K."/>
            <person name="Choi C."/>
            <person name="Clum A."/>
            <person name="Coughlan A.Y."/>
            <person name="Deshpande S."/>
            <person name="Douglass A.P."/>
            <person name="Hanson S.J."/>
            <person name="Klenk H.-P."/>
            <person name="LaButti K."/>
            <person name="Lapidus A."/>
            <person name="Lindquist E."/>
            <person name="Lipzen A."/>
            <person name="Meier-kolthoff J.P."/>
            <person name="Ohm R.A."/>
            <person name="Otillar R.P."/>
            <person name="Pangilinan J."/>
            <person name="Peng Y."/>
            <person name="Rokas A."/>
            <person name="Rosa C.A."/>
            <person name="Scheuner C."/>
            <person name="Sibirny A.A."/>
            <person name="Slot J.C."/>
            <person name="Stielow J.B."/>
            <person name="Sun H."/>
            <person name="Kurtzman C.P."/>
            <person name="Blackwell M."/>
            <person name="Grigoriev I.V."/>
            <person name="Jeffries T.W."/>
        </authorList>
    </citation>
    <scope>NUCLEOTIDE SEQUENCE [LARGE SCALE GENOMIC DNA]</scope>
    <source>
        <strain evidence="13 14">NRRL YB-4993</strain>
    </source>
</reference>
<dbReference type="PANTHER" id="PTHR11113:SF14">
    <property type="entry name" value="N-ACETYLGLUCOSAMINE-6-PHOSPHATE DEACETYLASE"/>
    <property type="match status" value="1"/>
</dbReference>
<comment type="catalytic activity">
    <reaction evidence="7 8">
        <text>N-acetyl-D-glucosamine 6-phosphate + H2O = D-glucosamine 6-phosphate + acetate</text>
        <dbReference type="Rhea" id="RHEA:22936"/>
        <dbReference type="ChEBI" id="CHEBI:15377"/>
        <dbReference type="ChEBI" id="CHEBI:30089"/>
        <dbReference type="ChEBI" id="CHEBI:57513"/>
        <dbReference type="ChEBI" id="CHEBI:58725"/>
        <dbReference type="EC" id="3.5.1.25"/>
    </reaction>
</comment>
<evidence type="ECO:0000256" key="7">
    <source>
        <dbReference type="ARBA" id="ARBA00047647"/>
    </source>
</evidence>
<comment type="cofactor">
    <cofactor evidence="11">
        <name>a divalent metal cation</name>
        <dbReference type="ChEBI" id="CHEBI:60240"/>
    </cofactor>
    <text evidence="11">Binds 1 divalent metal cation per subunit.</text>
</comment>
<dbReference type="GeneID" id="30029094"/>
<dbReference type="GO" id="GO:0006046">
    <property type="term" value="P:N-acetylglucosamine catabolic process"/>
    <property type="evidence" value="ECO:0007669"/>
    <property type="project" value="TreeGrafter"/>
</dbReference>
<keyword evidence="14" id="KW-1185">Reference proteome</keyword>
<proteinExistence type="inferred from homology"/>
<keyword evidence="4 11" id="KW-0479">Metal-binding</keyword>
<evidence type="ECO:0000256" key="2">
    <source>
        <dbReference type="ARBA" id="ARBA00011899"/>
    </source>
</evidence>
<comment type="caution">
    <text evidence="13">The sequence shown here is derived from an EMBL/GenBank/DDBJ whole genome shotgun (WGS) entry which is preliminary data.</text>
</comment>
<dbReference type="Gene3D" id="2.30.40.10">
    <property type="entry name" value="Urease, subunit C, domain 1"/>
    <property type="match status" value="1"/>
</dbReference>
<dbReference type="GO" id="GO:0008448">
    <property type="term" value="F:N-acetylglucosamine-6-phosphate deacetylase activity"/>
    <property type="evidence" value="ECO:0007669"/>
    <property type="project" value="UniProtKB-UniRule"/>
</dbReference>
<organism evidence="13 14">
    <name type="scientific">Metschnikowia bicuspidata var. bicuspidata NRRL YB-4993</name>
    <dbReference type="NCBI Taxonomy" id="869754"/>
    <lineage>
        <taxon>Eukaryota</taxon>
        <taxon>Fungi</taxon>
        <taxon>Dikarya</taxon>
        <taxon>Ascomycota</taxon>
        <taxon>Saccharomycotina</taxon>
        <taxon>Pichiomycetes</taxon>
        <taxon>Metschnikowiaceae</taxon>
        <taxon>Metschnikowia</taxon>
    </lineage>
</organism>
<feature type="domain" description="Amidohydrolase-related" evidence="12">
    <location>
        <begin position="49"/>
        <end position="391"/>
    </location>
</feature>
<dbReference type="InterPro" id="IPR032466">
    <property type="entry name" value="Metal_Hydrolase"/>
</dbReference>
<evidence type="ECO:0000256" key="1">
    <source>
        <dbReference type="ARBA" id="ARBA00010716"/>
    </source>
</evidence>
<evidence type="ECO:0000256" key="3">
    <source>
        <dbReference type="ARBA" id="ARBA00018029"/>
    </source>
</evidence>
<evidence type="ECO:0000256" key="10">
    <source>
        <dbReference type="PIRSR" id="PIRSR038994-2"/>
    </source>
</evidence>
<dbReference type="STRING" id="869754.A0A1A0H9H4"/>
<feature type="binding site" evidence="11">
    <location>
        <position position="205"/>
    </location>
    <ligand>
        <name>Zn(2+)</name>
        <dbReference type="ChEBI" id="CHEBI:29105"/>
    </ligand>
</feature>
<feature type="binding site" evidence="10">
    <location>
        <position position="265"/>
    </location>
    <ligand>
        <name>substrate</name>
    </ligand>
</feature>
<evidence type="ECO:0000256" key="8">
    <source>
        <dbReference type="PIRNR" id="PIRNR038994"/>
    </source>
</evidence>
<dbReference type="SUPFAM" id="SSF51556">
    <property type="entry name" value="Metallo-dependent hydrolases"/>
    <property type="match status" value="1"/>
</dbReference>
<accession>A0A1A0H9H4</accession>
<keyword evidence="6 8" id="KW-0119">Carbohydrate metabolism</keyword>
<feature type="binding site" evidence="10">
    <location>
        <position position="147"/>
    </location>
    <ligand>
        <name>substrate</name>
    </ligand>
</feature>
<evidence type="ECO:0000256" key="11">
    <source>
        <dbReference type="PIRSR" id="PIRSR038994-3"/>
    </source>
</evidence>
<evidence type="ECO:0000256" key="9">
    <source>
        <dbReference type="PIRSR" id="PIRSR038994-1"/>
    </source>
</evidence>
<dbReference type="PANTHER" id="PTHR11113">
    <property type="entry name" value="N-ACETYLGLUCOSAMINE-6-PHOSPHATE DEACETYLASE"/>
    <property type="match status" value="1"/>
</dbReference>
<dbReference type="SUPFAM" id="SSF51338">
    <property type="entry name" value="Composite domain of metallo-dependent hydrolases"/>
    <property type="match status" value="1"/>
</dbReference>
<comment type="similarity">
    <text evidence="1 8">Belongs to the metallo-dependent hydrolases superfamily. NagA family.</text>
</comment>
<evidence type="ECO:0000256" key="6">
    <source>
        <dbReference type="ARBA" id="ARBA00023277"/>
    </source>
</evidence>
<sequence length="403" mass="43030">MLRLTNCRLCDHGRLVSRDLYIDQATGTIVPKPPKSVHVQTVDLGGAIVAPGYIDIQNNGIYGLNFLALNSESSPAEVAQFKAFYRDCMAKYLATGVTSLCPTVTSNFPSVYRKVLPVYKRTRSRAMADSLGAHVEGPFINKAKKGCHPAETFVDGHTNSFAAIYGAENLRSNVTIVTAAPEIPGVMAEIPRLLDHPNIVFSIGHTTLDLATCRQAVASGALMVTHLYNAMPQPHHRDAGVVGLVTDPQTKGNTPFFGLICDGVHVAPSMCVFAYRANPDKCVLVTDAMHLIGLADGTYQWDKQRIVKSGASLYLEGTTTLAGAATNLADCVKNLAKWADITLAQAVKTVTNNAADSLGICHKGYLEDGCDADLVILNDAGDVLQVYKLGTPLSVSSGLTAQL</sequence>